<evidence type="ECO:0000259" key="4">
    <source>
        <dbReference type="PROSITE" id="PS50893"/>
    </source>
</evidence>
<dbReference type="SUPFAM" id="SSF52540">
    <property type="entry name" value="P-loop containing nucleoside triphosphate hydrolases"/>
    <property type="match status" value="1"/>
</dbReference>
<dbReference type="PROSITE" id="PS00211">
    <property type="entry name" value="ABC_TRANSPORTER_1"/>
    <property type="match status" value="1"/>
</dbReference>
<dbReference type="PROSITE" id="PS50893">
    <property type="entry name" value="ABC_TRANSPORTER_2"/>
    <property type="match status" value="1"/>
</dbReference>
<evidence type="ECO:0000313" key="5">
    <source>
        <dbReference type="EMBL" id="SDE07577.1"/>
    </source>
</evidence>
<proteinExistence type="predicted"/>
<dbReference type="SMART" id="SM00382">
    <property type="entry name" value="AAA"/>
    <property type="match status" value="1"/>
</dbReference>
<feature type="domain" description="ABC transporter" evidence="4">
    <location>
        <begin position="9"/>
        <end position="245"/>
    </location>
</feature>
<sequence length="267" mass="29515">MSTTDEVVIALTAVEKSFGSQKVLDGVSLQVRAGTTTVIVGGSGQGKSVILKHMLGLLQPDAGRVEVFGEDLARCDRRTLQRIRGAFGVLFQNVALFDSMSVYDNVALPLRERTGESETVIRRRVRDKLALMGLEGQEQKFPAQLSGGMKKRVGLARALVLDPKVVFFDEPTTGLDVSRSNEMYRLFFETQKQLNYTAVIVSHDVPKIFKLSDYVALMAQGRLQGCLSPEAFQLSDNPLIRAFVRETMGPIYSSETEEVPRHETLSS</sequence>
<dbReference type="GO" id="GO:0016887">
    <property type="term" value="F:ATP hydrolysis activity"/>
    <property type="evidence" value="ECO:0007669"/>
    <property type="project" value="InterPro"/>
</dbReference>
<reference evidence="6" key="1">
    <citation type="submission" date="2016-10" db="EMBL/GenBank/DDBJ databases">
        <authorList>
            <person name="Varghese N."/>
            <person name="Submissions S."/>
        </authorList>
    </citation>
    <scope>NUCLEOTIDE SEQUENCE [LARGE SCALE GENOMIC DNA]</scope>
    <source>
        <strain evidence="6">DSM 8987</strain>
    </source>
</reference>
<dbReference type="PANTHER" id="PTHR43023">
    <property type="entry name" value="PROTEIN TRIGALACTOSYLDIACYLGLYCEROL 3, CHLOROPLASTIC"/>
    <property type="match status" value="1"/>
</dbReference>
<gene>
    <name evidence="5" type="ORF">SAMN05661003_103188</name>
</gene>
<name>A0A1G6ZZ87_9BACT</name>
<dbReference type="Pfam" id="PF00005">
    <property type="entry name" value="ABC_tran"/>
    <property type="match status" value="1"/>
</dbReference>
<protein>
    <submittedName>
        <fullName evidence="5">Phospholipid/cholesterol/gamma-HCH transport system ATP-binding protein</fullName>
    </submittedName>
</protein>
<dbReference type="InterPro" id="IPR003439">
    <property type="entry name" value="ABC_transporter-like_ATP-bd"/>
</dbReference>
<keyword evidence="3 5" id="KW-0067">ATP-binding</keyword>
<dbReference type="InterPro" id="IPR017871">
    <property type="entry name" value="ABC_transporter-like_CS"/>
</dbReference>
<dbReference type="STRING" id="57664.SAMN05661003_103188"/>
<evidence type="ECO:0000256" key="1">
    <source>
        <dbReference type="ARBA" id="ARBA00022448"/>
    </source>
</evidence>
<dbReference type="InterPro" id="IPR027417">
    <property type="entry name" value="P-loop_NTPase"/>
</dbReference>
<dbReference type="InterPro" id="IPR003593">
    <property type="entry name" value="AAA+_ATPase"/>
</dbReference>
<dbReference type="Proteomes" id="UP000243205">
    <property type="component" value="Unassembled WGS sequence"/>
</dbReference>
<evidence type="ECO:0000313" key="6">
    <source>
        <dbReference type="Proteomes" id="UP000243205"/>
    </source>
</evidence>
<evidence type="ECO:0000256" key="3">
    <source>
        <dbReference type="ARBA" id="ARBA00022840"/>
    </source>
</evidence>
<organism evidence="5 6">
    <name type="scientific">Desulfuromonas thiophila</name>
    <dbReference type="NCBI Taxonomy" id="57664"/>
    <lineage>
        <taxon>Bacteria</taxon>
        <taxon>Pseudomonadati</taxon>
        <taxon>Thermodesulfobacteriota</taxon>
        <taxon>Desulfuromonadia</taxon>
        <taxon>Desulfuromonadales</taxon>
        <taxon>Desulfuromonadaceae</taxon>
        <taxon>Desulfuromonas</taxon>
    </lineage>
</organism>
<evidence type="ECO:0000256" key="2">
    <source>
        <dbReference type="ARBA" id="ARBA00022741"/>
    </source>
</evidence>
<dbReference type="Gene3D" id="3.40.50.300">
    <property type="entry name" value="P-loop containing nucleotide triphosphate hydrolases"/>
    <property type="match status" value="1"/>
</dbReference>
<dbReference type="EMBL" id="FNAQ01000003">
    <property type="protein sequence ID" value="SDE07577.1"/>
    <property type="molecule type" value="Genomic_DNA"/>
</dbReference>
<dbReference type="RefSeq" id="WP_092076813.1">
    <property type="nucleotide sequence ID" value="NZ_CALFZY010000030.1"/>
</dbReference>
<keyword evidence="6" id="KW-1185">Reference proteome</keyword>
<dbReference type="PANTHER" id="PTHR43023:SF6">
    <property type="entry name" value="INTERMEMBRANE PHOSPHOLIPID TRANSPORT SYSTEM ATP-BINDING PROTEIN MLAF"/>
    <property type="match status" value="1"/>
</dbReference>
<accession>A0A1G6ZZ87</accession>
<dbReference type="AlphaFoldDB" id="A0A1G6ZZ87"/>
<keyword evidence="2" id="KW-0547">Nucleotide-binding</keyword>
<dbReference type="GO" id="GO:0005524">
    <property type="term" value="F:ATP binding"/>
    <property type="evidence" value="ECO:0007669"/>
    <property type="project" value="UniProtKB-KW"/>
</dbReference>
<dbReference type="OrthoDB" id="9802264at2"/>
<keyword evidence="1" id="KW-0813">Transport</keyword>